<sequence length="165" mass="19307">MRISFQQQYNQFAFQALMQVACPKCQNPAGITRHGSYLRQFYLTASERIKLTVTRARCHACNCTFVLLPAGVTPYKRYILETILKALRLARGKSIYAIENTLDICASTIRRWQMQFEKWHKVMYISHELSKIHSAEELGSMYALERPGRRFMQVISAWTPLFHRI</sequence>
<dbReference type="RefSeq" id="WP_152164620.1">
    <property type="nucleotide sequence ID" value="NZ_CP045068.1"/>
</dbReference>
<name>A0A5P8JNH5_9LACO</name>
<dbReference type="Pfam" id="PF20020">
    <property type="entry name" value="DUF6431"/>
    <property type="match status" value="1"/>
</dbReference>
<protein>
    <recommendedName>
        <fullName evidence="1">DUF6431 domain-containing protein</fullName>
    </recommendedName>
</protein>
<evidence type="ECO:0000313" key="2">
    <source>
        <dbReference type="EMBL" id="QFQ90289.1"/>
    </source>
</evidence>
<dbReference type="InterPro" id="IPR045536">
    <property type="entry name" value="DUF6431"/>
</dbReference>
<organism evidence="2 3">
    <name type="scientific">Lacticaseibacillus manihotivorans</name>
    <dbReference type="NCBI Taxonomy" id="88233"/>
    <lineage>
        <taxon>Bacteria</taxon>
        <taxon>Bacillati</taxon>
        <taxon>Bacillota</taxon>
        <taxon>Bacilli</taxon>
        <taxon>Lactobacillales</taxon>
        <taxon>Lactobacillaceae</taxon>
        <taxon>Lacticaseibacillus</taxon>
    </lineage>
</organism>
<reference evidence="2 3" key="1">
    <citation type="submission" date="2019-10" db="EMBL/GenBank/DDBJ databases">
        <title>Genome sequencing of Lactobacillus manihotivorans.</title>
        <authorList>
            <person name="Kim K."/>
        </authorList>
    </citation>
    <scope>NUCLEOTIDE SEQUENCE [LARGE SCALE GENOMIC DNA]</scope>
    <source>
        <strain evidence="2 3">LM010</strain>
    </source>
</reference>
<dbReference type="Proteomes" id="UP000388452">
    <property type="component" value="Chromosome"/>
</dbReference>
<dbReference type="AlphaFoldDB" id="A0A5P8JNH5"/>
<proteinExistence type="predicted"/>
<dbReference type="EMBL" id="CP045068">
    <property type="protein sequence ID" value="QFQ90289.1"/>
    <property type="molecule type" value="Genomic_DNA"/>
</dbReference>
<evidence type="ECO:0000259" key="1">
    <source>
        <dbReference type="Pfam" id="PF20020"/>
    </source>
</evidence>
<evidence type="ECO:0000313" key="3">
    <source>
        <dbReference type="Proteomes" id="UP000388452"/>
    </source>
</evidence>
<gene>
    <name evidence="2" type="ORF">LM010_02010</name>
</gene>
<feature type="domain" description="DUF6431" evidence="1">
    <location>
        <begin position="22"/>
        <end position="112"/>
    </location>
</feature>
<accession>A0A5P8JNH5</accession>